<dbReference type="InterPro" id="IPR025121">
    <property type="entry name" value="GTPase_HflX_N"/>
</dbReference>
<reference evidence="2 3" key="1">
    <citation type="submission" date="2020-08" db="EMBL/GenBank/DDBJ databases">
        <title>Sequencing the genomes of 1000 actinobacteria strains.</title>
        <authorList>
            <person name="Klenk H.-P."/>
        </authorList>
    </citation>
    <scope>NUCLEOTIDE SEQUENCE [LARGE SCALE GENOMIC DNA]</scope>
    <source>
        <strain evidence="2 3">DSM 43036</strain>
    </source>
</reference>
<evidence type="ECO:0000259" key="1">
    <source>
        <dbReference type="Pfam" id="PF13167"/>
    </source>
</evidence>
<evidence type="ECO:0000313" key="2">
    <source>
        <dbReference type="EMBL" id="MBB5114316.1"/>
    </source>
</evidence>
<name>A0ABR6MG01_MICEC</name>
<organism evidence="2 3">
    <name type="scientific">Micromonospora echinospora</name>
    <name type="common">Micromonospora purpurea</name>
    <dbReference type="NCBI Taxonomy" id="1877"/>
    <lineage>
        <taxon>Bacteria</taxon>
        <taxon>Bacillati</taxon>
        <taxon>Actinomycetota</taxon>
        <taxon>Actinomycetes</taxon>
        <taxon>Micromonosporales</taxon>
        <taxon>Micromonosporaceae</taxon>
        <taxon>Micromonospora</taxon>
    </lineage>
</organism>
<proteinExistence type="predicted"/>
<keyword evidence="3" id="KW-1185">Reference proteome</keyword>
<dbReference type="Pfam" id="PF13167">
    <property type="entry name" value="GTP-bdg_N"/>
    <property type="match status" value="1"/>
</dbReference>
<feature type="domain" description="GTPase HflX N-terminal" evidence="1">
    <location>
        <begin position="72"/>
        <end position="122"/>
    </location>
</feature>
<dbReference type="RefSeq" id="WP_221453253.1">
    <property type="nucleotide sequence ID" value="NZ_JACHJC010000001.1"/>
</dbReference>
<evidence type="ECO:0000313" key="3">
    <source>
        <dbReference type="Proteomes" id="UP000618986"/>
    </source>
</evidence>
<dbReference type="GeneID" id="300297041"/>
<comment type="caution">
    <text evidence="2">The sequence shown here is derived from an EMBL/GenBank/DDBJ whole genome shotgun (WGS) entry which is preliminary data.</text>
</comment>
<protein>
    <submittedName>
        <fullName evidence="2">50S ribosomal subunit-associated GTPase HflX</fullName>
    </submittedName>
</protein>
<accession>A0ABR6MG01</accession>
<gene>
    <name evidence="2" type="ORF">FHU28_004155</name>
</gene>
<dbReference type="Proteomes" id="UP000618986">
    <property type="component" value="Unassembled WGS sequence"/>
</dbReference>
<sequence>MKRYVSDPLDGADVVLVGLFPAKDKDYEARLDRLAAVAEERGARVVGRFAQRRGVSDRWHARPGGATRMSRPFSRRTLLTHGRLREIAEACREAGVDVAVFVNTLTPVQRTVLADLLGCLVISGDDLGRSGPPGPDQLIGRR</sequence>
<dbReference type="EMBL" id="JACHJC010000001">
    <property type="protein sequence ID" value="MBB5114316.1"/>
    <property type="molecule type" value="Genomic_DNA"/>
</dbReference>